<protein>
    <submittedName>
        <fullName evidence="2">Alpha-E domain-containing protein</fullName>
    </submittedName>
</protein>
<dbReference type="EMBL" id="JAAONZ010000019">
    <property type="protein sequence ID" value="NHO67754.1"/>
    <property type="molecule type" value="Genomic_DNA"/>
</dbReference>
<name>A0A9E5MP41_9GAMM</name>
<gene>
    <name evidence="2" type="ORF">G8770_19585</name>
</gene>
<dbReference type="Proteomes" id="UP000787472">
    <property type="component" value="Unassembled WGS sequence"/>
</dbReference>
<accession>A0A9E5MP41</accession>
<dbReference type="AlphaFoldDB" id="A0A9E5MP41"/>
<dbReference type="InterPro" id="IPR051680">
    <property type="entry name" value="ATP-dep_Glu-Cys_Ligase-2"/>
</dbReference>
<sequence length="310" mass="35745">MLSRVAERVYWSGRYLERVANTARLVSIYETLLLDLPKTVKLSWYNLIIINDLEEAYNERYSVRSERNVVKFLLGDEDNSSSLINSLTAVRENVRTTRDVVPEEAWEMICELTLYVQDNLELGINRRSRHEFLEDVIKGCLQINGLLFGTMPHVASWEFFSIGYNFERADMTIRYLEAGLTAILQLEDDDHAVNSQQVIWGNVLRSLNATQYYLRTTRSPVKGQEVLPYLINDPHFPRSIAHCIQSIISSCGTLPQSEPIIKHLKKISKKLDEQVDFSDAGEELLESLNQLQILLTSCHFIISDIWFPND</sequence>
<proteinExistence type="predicted"/>
<feature type="domain" description="DUF403" evidence="1">
    <location>
        <begin position="1"/>
        <end position="307"/>
    </location>
</feature>
<reference evidence="2" key="1">
    <citation type="submission" date="2020-03" db="EMBL/GenBank/DDBJ databases">
        <authorList>
            <person name="Guo F."/>
        </authorList>
    </citation>
    <scope>NUCLEOTIDE SEQUENCE</scope>
    <source>
        <strain evidence="2">JCM 30134</strain>
    </source>
</reference>
<evidence type="ECO:0000313" key="3">
    <source>
        <dbReference type="Proteomes" id="UP000787472"/>
    </source>
</evidence>
<keyword evidence="3" id="KW-1185">Reference proteome</keyword>
<evidence type="ECO:0000259" key="1">
    <source>
        <dbReference type="Pfam" id="PF04168"/>
    </source>
</evidence>
<organism evidence="2 3">
    <name type="scientific">Pseudomaricurvus hydrocarbonicus</name>
    <dbReference type="NCBI Taxonomy" id="1470433"/>
    <lineage>
        <taxon>Bacteria</taxon>
        <taxon>Pseudomonadati</taxon>
        <taxon>Pseudomonadota</taxon>
        <taxon>Gammaproteobacteria</taxon>
        <taxon>Cellvibrionales</taxon>
        <taxon>Cellvibrionaceae</taxon>
        <taxon>Pseudomaricurvus</taxon>
    </lineage>
</organism>
<dbReference type="InterPro" id="IPR007296">
    <property type="entry name" value="DUF403"/>
</dbReference>
<evidence type="ECO:0000313" key="2">
    <source>
        <dbReference type="EMBL" id="NHO67754.1"/>
    </source>
</evidence>
<comment type="caution">
    <text evidence="2">The sequence shown here is derived from an EMBL/GenBank/DDBJ whole genome shotgun (WGS) entry which is preliminary data.</text>
</comment>
<dbReference type="PANTHER" id="PTHR34595">
    <property type="entry name" value="BLR5612 PROTEIN"/>
    <property type="match status" value="1"/>
</dbReference>
<dbReference type="PANTHER" id="PTHR34595:SF7">
    <property type="entry name" value="SLL1039 PROTEIN"/>
    <property type="match status" value="1"/>
</dbReference>
<dbReference type="Pfam" id="PF04168">
    <property type="entry name" value="Alpha-E"/>
    <property type="match status" value="1"/>
</dbReference>